<feature type="compositionally biased region" description="Basic and acidic residues" evidence="14">
    <location>
        <begin position="228"/>
        <end position="258"/>
    </location>
</feature>
<dbReference type="Proteomes" id="UP000515202">
    <property type="component" value="Unplaced"/>
</dbReference>
<dbReference type="OrthoDB" id="5985989at2759"/>
<accession>A0A6P6CR49</accession>
<dbReference type="FunFam" id="3.30.160.60:FF:000178">
    <property type="entry name" value="Zinc finger protein 14 homolog"/>
    <property type="match status" value="1"/>
</dbReference>
<dbReference type="PROSITE" id="PS00028">
    <property type="entry name" value="ZINC_FINGER_C2H2_1"/>
    <property type="match status" value="7"/>
</dbReference>
<evidence type="ECO:0000313" key="18">
    <source>
        <dbReference type="RefSeq" id="XP_023390046.1"/>
    </source>
</evidence>
<evidence type="ECO:0000256" key="10">
    <source>
        <dbReference type="ARBA" id="ARBA00023163"/>
    </source>
</evidence>
<dbReference type="FunFam" id="3.30.160.60:FF:001087">
    <property type="entry name" value="Zinc finger and SCAN domain-containing protein 26"/>
    <property type="match status" value="1"/>
</dbReference>
<organism evidence="17 18">
    <name type="scientific">Pteropus vampyrus</name>
    <name type="common">Large flying fox</name>
    <dbReference type="NCBI Taxonomy" id="132908"/>
    <lineage>
        <taxon>Eukaryota</taxon>
        <taxon>Metazoa</taxon>
        <taxon>Chordata</taxon>
        <taxon>Craniata</taxon>
        <taxon>Vertebrata</taxon>
        <taxon>Euteleostomi</taxon>
        <taxon>Mammalia</taxon>
        <taxon>Eutheria</taxon>
        <taxon>Laurasiatheria</taxon>
        <taxon>Chiroptera</taxon>
        <taxon>Yinpterochiroptera</taxon>
        <taxon>Pteropodoidea</taxon>
        <taxon>Pteropodidae</taxon>
        <taxon>Pteropodinae</taxon>
        <taxon>Pteropus</taxon>
    </lineage>
</organism>
<evidence type="ECO:0000256" key="12">
    <source>
        <dbReference type="PROSITE-ProRule" id="PRU00042"/>
    </source>
</evidence>
<sequence length="1170" mass="133538">MLHRWEDTRHFQEHSEDAAQGELFRVELAEAGMATAWGSASSLATLNLKKEDRHSAWGQGFQLQGLGQEPWCKQFRQLRYEETTGPREALRRLRQLCRLWLRPETHSKEQILELLVLEQFLAILPTELRARVQGRCPESGEEAVAVLEDVKKDTGVAAQQDLEHAEKQDVLVAETAPQEAGSAQQVPPVSELPKPGPEKGEETGIEKGKPVAETDCCEGVGSSGNRSESTEAHDEGLNLERQQAKAEEKTDSKCSKRGEGFVQHSHLIKHESAHKGEKLCESEVCQSPSHTGRRTVHSRDKSHRCQECGKAFQRSSHLVRHQKTHLGEKPYQCKECEKVFSQNAGLLEHLRIHTGERPFLCIHCGKNFRRSSHLNRHQRIHSQEEPCQCEECGKTFSQALLLTHHQRTHSHSRSHQCNECGKAFTLTSDLIRHHRIHTGEKPFKCDICQKAFRLNSHLAQHVRTHNEEKPYECKECGEAFRQRSGLFQHQRYHHKDRPPCAGGPREALRRLRQLCRLWLRPETHSKEQIVELLVLEQFLAVLPAELRARVRGRCPESGEEALAALEDAETDADTRDAARQASVKTEEAAAQALVPEQWPHLRLAQRNLCGDSASEKVTSLSQMTEGVVTKDGLFNTKQETCEEMDRGAKALGVCSRDCEVPCTPVPSERTGAHSNTLKDHHPSDLWARMHISSLEYAAGDITRKGRKKDKARVSELLQGLAFSGDSDVEDNEPETQPAPKRPKASVVSEKKWTRRDIKPNFPSWSVLDYGLLNLKSEKLNPVELFELFFDDETFSLIVNETNNYASQKNVNLEVTVQEMRCVFGVLLLSGIVRRPRRGMYWEIPDADQNQVRDAIRRDRFESIFSYLHFADNSHLDPKDKFTKLRPLIKQMNKNFLLYAPLEEYYCFDKTMCECFDSDQFLNGNPIRIGYKIWCGTTTQGYLVWFEPYQEELTMVADKDLDLGLGGNLVMNFADVLLERGQYPYYLCFGSFFTSVKLVSALKKKGVRATGTIHENRTEKCPLMNAEHMKKMKKGYFDFRVEENDEIILCRWRGDGIISLCSNAVGIEPVSEISCSADDEEIFLISQPSIVKLYDECREGVAKMDEIISKYRVRIRSKKWYSVLVSYMIDGAMNNAWQLHRACNPGASLDLLDFRRYVARFYLERNANLSN</sequence>
<feature type="region of interest" description="Disordered" evidence="14">
    <location>
        <begin position="722"/>
        <end position="749"/>
    </location>
</feature>
<dbReference type="PANTHER" id="PTHR47055:SF1">
    <property type="entry name" value="PIGGYBAC TRANSPOSABLE ELEMENT-DERIVED PROTEIN 1"/>
    <property type="match status" value="1"/>
</dbReference>
<feature type="domain" description="C2H2-type" evidence="15">
    <location>
        <begin position="252"/>
        <end position="279"/>
    </location>
</feature>
<dbReference type="KEGG" id="pvp:105296294"/>
<comment type="subcellular location">
    <subcellularLocation>
        <location evidence="2 13">Nucleus</location>
    </subcellularLocation>
</comment>
<feature type="compositionally biased region" description="Basic and acidic residues" evidence="14">
    <location>
        <begin position="196"/>
        <end position="212"/>
    </location>
</feature>
<feature type="domain" description="C2H2-type" evidence="15">
    <location>
        <begin position="443"/>
        <end position="470"/>
    </location>
</feature>
<keyword evidence="6 12" id="KW-0863">Zinc-finger</keyword>
<comment type="function">
    <text evidence="1">May be involved in transcriptional regulation.</text>
</comment>
<evidence type="ECO:0000256" key="5">
    <source>
        <dbReference type="ARBA" id="ARBA00022737"/>
    </source>
</evidence>
<dbReference type="GO" id="GO:0043565">
    <property type="term" value="F:sequence-specific DNA binding"/>
    <property type="evidence" value="ECO:0007669"/>
    <property type="project" value="TreeGrafter"/>
</dbReference>
<dbReference type="InterPro" id="IPR029526">
    <property type="entry name" value="PGBD"/>
</dbReference>
<evidence type="ECO:0000256" key="3">
    <source>
        <dbReference type="ARBA" id="ARBA00006991"/>
    </source>
</evidence>
<dbReference type="InterPro" id="IPR003309">
    <property type="entry name" value="SCAN_dom"/>
</dbReference>
<keyword evidence="9" id="KW-0238">DNA-binding</keyword>
<keyword evidence="7" id="KW-0862">Zinc</keyword>
<dbReference type="PANTHER" id="PTHR47055">
    <property type="entry name" value="DDE_TNP_1_7 DOMAIN-CONTAINING PROTEIN"/>
    <property type="match status" value="1"/>
</dbReference>
<evidence type="ECO:0000256" key="7">
    <source>
        <dbReference type="ARBA" id="ARBA00022833"/>
    </source>
</evidence>
<evidence type="ECO:0000259" key="16">
    <source>
        <dbReference type="PROSITE" id="PS50804"/>
    </source>
</evidence>
<dbReference type="FunFam" id="3.30.160.60:FF:002005">
    <property type="entry name" value="Zinc finger protein 200"/>
    <property type="match status" value="1"/>
</dbReference>
<keyword evidence="4" id="KW-0479">Metal-binding</keyword>
<dbReference type="Pfam" id="PF00096">
    <property type="entry name" value="zf-C2H2"/>
    <property type="match status" value="6"/>
</dbReference>
<dbReference type="InterPro" id="IPR038269">
    <property type="entry name" value="SCAN_sf"/>
</dbReference>
<evidence type="ECO:0000256" key="6">
    <source>
        <dbReference type="ARBA" id="ARBA00022771"/>
    </source>
</evidence>
<dbReference type="SUPFAM" id="SSF47353">
    <property type="entry name" value="Retrovirus capsid dimerization domain-like"/>
    <property type="match status" value="2"/>
</dbReference>
<dbReference type="FunFam" id="3.30.160.60:FF:001630">
    <property type="entry name" value="Zinc finger protein 888"/>
    <property type="match status" value="1"/>
</dbReference>
<dbReference type="GeneID" id="105296294"/>
<keyword evidence="8" id="KW-0805">Transcription regulation</keyword>
<dbReference type="Gene3D" id="3.30.160.60">
    <property type="entry name" value="Classic Zinc Finger"/>
    <property type="match status" value="6"/>
</dbReference>
<feature type="domain" description="C2H2-type" evidence="15">
    <location>
        <begin position="415"/>
        <end position="442"/>
    </location>
</feature>
<dbReference type="AlphaFoldDB" id="A0A6P6CR49"/>
<evidence type="ECO:0000256" key="1">
    <source>
        <dbReference type="ARBA" id="ARBA00003767"/>
    </source>
</evidence>
<dbReference type="InterPro" id="IPR052638">
    <property type="entry name" value="PiggyBac_TE-derived"/>
</dbReference>
<dbReference type="FunFam" id="3.30.160.60:FF:000394">
    <property type="entry name" value="Zinc finger protein 836"/>
    <property type="match status" value="1"/>
</dbReference>
<feature type="domain" description="C2H2-type" evidence="15">
    <location>
        <begin position="359"/>
        <end position="386"/>
    </location>
</feature>
<reference evidence="18" key="1">
    <citation type="submission" date="2025-08" db="UniProtKB">
        <authorList>
            <consortium name="RefSeq"/>
        </authorList>
    </citation>
    <scope>IDENTIFICATION</scope>
    <source>
        <tissue evidence="18">Kidney</tissue>
    </source>
</reference>
<keyword evidence="11 13" id="KW-0539">Nucleus</keyword>
<dbReference type="SMART" id="SM00431">
    <property type="entry name" value="SCAN"/>
    <property type="match status" value="2"/>
</dbReference>
<dbReference type="PROSITE" id="PS50157">
    <property type="entry name" value="ZINC_FINGER_C2H2_2"/>
    <property type="match status" value="8"/>
</dbReference>
<name>A0A6P6CR49_PTEVA</name>
<dbReference type="FunFam" id="3.30.160.60:FF:000149">
    <property type="entry name" value="Zinc finger protein 569"/>
    <property type="match status" value="1"/>
</dbReference>
<dbReference type="Pfam" id="PF02023">
    <property type="entry name" value="SCAN"/>
    <property type="match status" value="2"/>
</dbReference>
<feature type="domain" description="SCAN box" evidence="16">
    <location>
        <begin position="73"/>
        <end position="153"/>
    </location>
</feature>
<comment type="similarity">
    <text evidence="3">Belongs to the krueppel C2H2-type zinc-finger protein family.</text>
</comment>
<evidence type="ECO:0000256" key="4">
    <source>
        <dbReference type="ARBA" id="ARBA00022723"/>
    </source>
</evidence>
<feature type="domain" description="C2H2-type" evidence="15">
    <location>
        <begin position="387"/>
        <end position="414"/>
    </location>
</feature>
<keyword evidence="5" id="KW-0677">Repeat</keyword>
<protein>
    <submittedName>
        <fullName evidence="18">PiggyBac transposable element-derived protein 1-like</fullName>
    </submittedName>
</protein>
<evidence type="ECO:0000259" key="15">
    <source>
        <dbReference type="PROSITE" id="PS50157"/>
    </source>
</evidence>
<proteinExistence type="inferred from homology"/>
<dbReference type="Gene3D" id="1.10.4020.10">
    <property type="entry name" value="DNA breaking-rejoining enzymes"/>
    <property type="match status" value="2"/>
</dbReference>
<evidence type="ECO:0000256" key="9">
    <source>
        <dbReference type="ARBA" id="ARBA00023125"/>
    </source>
</evidence>
<gene>
    <name evidence="18" type="primary">LOC105296294</name>
</gene>
<dbReference type="GO" id="GO:0005634">
    <property type="term" value="C:nucleus"/>
    <property type="evidence" value="ECO:0007669"/>
    <property type="project" value="UniProtKB-SubCell"/>
</dbReference>
<evidence type="ECO:0000256" key="8">
    <source>
        <dbReference type="ARBA" id="ARBA00023015"/>
    </source>
</evidence>
<evidence type="ECO:0000256" key="11">
    <source>
        <dbReference type="ARBA" id="ARBA00023242"/>
    </source>
</evidence>
<dbReference type="RefSeq" id="XP_023390046.1">
    <property type="nucleotide sequence ID" value="XM_023534278.1"/>
</dbReference>
<dbReference type="GO" id="GO:0008270">
    <property type="term" value="F:zinc ion binding"/>
    <property type="evidence" value="ECO:0007669"/>
    <property type="project" value="UniProtKB-KW"/>
</dbReference>
<feature type="domain" description="C2H2-type" evidence="15">
    <location>
        <begin position="331"/>
        <end position="358"/>
    </location>
</feature>
<feature type="region of interest" description="Disordered" evidence="14">
    <location>
        <begin position="176"/>
        <end position="258"/>
    </location>
</feature>
<dbReference type="PROSITE" id="PS50804">
    <property type="entry name" value="SCAN_BOX"/>
    <property type="match status" value="2"/>
</dbReference>
<feature type="domain" description="C2H2-type" evidence="15">
    <location>
        <begin position="471"/>
        <end position="498"/>
    </location>
</feature>
<dbReference type="FunFam" id="3.30.160.60:FF:002516">
    <property type="entry name" value="Zinc finger and SCAN domain-containing protein 26"/>
    <property type="match status" value="1"/>
</dbReference>
<dbReference type="SUPFAM" id="SSF57667">
    <property type="entry name" value="beta-beta-alpha zinc fingers"/>
    <property type="match status" value="4"/>
</dbReference>
<evidence type="ECO:0000256" key="13">
    <source>
        <dbReference type="PROSITE-ProRule" id="PRU00187"/>
    </source>
</evidence>
<evidence type="ECO:0000256" key="14">
    <source>
        <dbReference type="SAM" id="MobiDB-lite"/>
    </source>
</evidence>
<dbReference type="InterPro" id="IPR036236">
    <property type="entry name" value="Znf_C2H2_sf"/>
</dbReference>
<evidence type="ECO:0000313" key="17">
    <source>
        <dbReference type="Proteomes" id="UP000515202"/>
    </source>
</evidence>
<keyword evidence="10" id="KW-0804">Transcription</keyword>
<evidence type="ECO:0000256" key="2">
    <source>
        <dbReference type="ARBA" id="ARBA00004123"/>
    </source>
</evidence>
<dbReference type="SMART" id="SM00355">
    <property type="entry name" value="ZnF_C2H2"/>
    <property type="match status" value="8"/>
</dbReference>
<dbReference type="FunFam" id="1.10.4020.10:FF:000001">
    <property type="entry name" value="zinc finger protein 263 isoform X1"/>
    <property type="match status" value="2"/>
</dbReference>
<dbReference type="InterPro" id="IPR013087">
    <property type="entry name" value="Znf_C2H2_type"/>
</dbReference>
<feature type="domain" description="C2H2-type" evidence="15">
    <location>
        <begin position="303"/>
        <end position="330"/>
    </location>
</feature>
<dbReference type="Pfam" id="PF13843">
    <property type="entry name" value="DDE_Tnp_1_7"/>
    <property type="match status" value="1"/>
</dbReference>
<keyword evidence="17" id="KW-1185">Reference proteome</keyword>
<feature type="domain" description="SCAN box" evidence="16">
    <location>
        <begin position="501"/>
        <end position="569"/>
    </location>
</feature>